<keyword evidence="2" id="KW-0813">Transport</keyword>
<feature type="transmembrane region" description="Helical" evidence="8">
    <location>
        <begin position="57"/>
        <end position="75"/>
    </location>
</feature>
<dbReference type="Gene3D" id="1.10.3730.20">
    <property type="match status" value="1"/>
</dbReference>
<dbReference type="RefSeq" id="WP_344883250.1">
    <property type="nucleotide sequence ID" value="NZ_BAABCJ010000002.1"/>
</dbReference>
<feature type="transmembrane region" description="Helical" evidence="8">
    <location>
        <begin position="31"/>
        <end position="50"/>
    </location>
</feature>
<evidence type="ECO:0000256" key="4">
    <source>
        <dbReference type="ARBA" id="ARBA00022692"/>
    </source>
</evidence>
<evidence type="ECO:0000256" key="7">
    <source>
        <dbReference type="RuleBase" id="RU003942"/>
    </source>
</evidence>
<accession>A0ABP7DKQ4</accession>
<dbReference type="Proteomes" id="UP001501536">
    <property type="component" value="Unassembled WGS sequence"/>
</dbReference>
<organism evidence="9 10">
    <name type="scientific">Zhihengliuella alba</name>
    <dbReference type="NCBI Taxonomy" id="547018"/>
    <lineage>
        <taxon>Bacteria</taxon>
        <taxon>Bacillati</taxon>
        <taxon>Actinomycetota</taxon>
        <taxon>Actinomycetes</taxon>
        <taxon>Micrococcales</taxon>
        <taxon>Micrococcaceae</taxon>
        <taxon>Zhihengliuella</taxon>
    </lineage>
</organism>
<feature type="transmembrane region" description="Helical" evidence="8">
    <location>
        <begin position="87"/>
        <end position="105"/>
    </location>
</feature>
<gene>
    <name evidence="9" type="ORF">GCM10022377_18450</name>
</gene>
<keyword evidence="5 8" id="KW-1133">Transmembrane helix</keyword>
<evidence type="ECO:0000313" key="9">
    <source>
        <dbReference type="EMBL" id="GAA3705075.1"/>
    </source>
</evidence>
<evidence type="ECO:0000256" key="1">
    <source>
        <dbReference type="ARBA" id="ARBA00004651"/>
    </source>
</evidence>
<keyword evidence="10" id="KW-1185">Reference proteome</keyword>
<comment type="subcellular location">
    <subcellularLocation>
        <location evidence="1 7">Cell membrane</location>
        <topology evidence="1 7">Multi-pass membrane protein</topology>
    </subcellularLocation>
</comment>
<keyword evidence="3" id="KW-1003">Cell membrane</keyword>
<dbReference type="EMBL" id="BAABCJ010000002">
    <property type="protein sequence ID" value="GAA3705075.1"/>
    <property type="molecule type" value="Genomic_DNA"/>
</dbReference>
<evidence type="ECO:0000256" key="3">
    <source>
        <dbReference type="ARBA" id="ARBA00022475"/>
    </source>
</evidence>
<evidence type="ECO:0000256" key="6">
    <source>
        <dbReference type="ARBA" id="ARBA00023136"/>
    </source>
</evidence>
<reference evidence="10" key="1">
    <citation type="journal article" date="2019" name="Int. J. Syst. Evol. Microbiol.">
        <title>The Global Catalogue of Microorganisms (GCM) 10K type strain sequencing project: providing services to taxonomists for standard genome sequencing and annotation.</title>
        <authorList>
            <consortium name="The Broad Institute Genomics Platform"/>
            <consortium name="The Broad Institute Genome Sequencing Center for Infectious Disease"/>
            <person name="Wu L."/>
            <person name="Ma J."/>
        </authorList>
    </citation>
    <scope>NUCLEOTIDE SEQUENCE [LARGE SCALE GENOMIC DNA]</scope>
    <source>
        <strain evidence="10">JCM 16961</strain>
    </source>
</reference>
<name>A0ABP7DKQ4_9MICC</name>
<protein>
    <submittedName>
        <fullName evidence="9">SMR family transporter</fullName>
    </submittedName>
</protein>
<dbReference type="SUPFAM" id="SSF103481">
    <property type="entry name" value="Multidrug resistance efflux transporter EmrE"/>
    <property type="match status" value="1"/>
</dbReference>
<dbReference type="PANTHER" id="PTHR30561:SF1">
    <property type="entry name" value="MULTIDRUG TRANSPORTER EMRE"/>
    <property type="match status" value="1"/>
</dbReference>
<evidence type="ECO:0000256" key="5">
    <source>
        <dbReference type="ARBA" id="ARBA00022989"/>
    </source>
</evidence>
<dbReference type="Pfam" id="PF00893">
    <property type="entry name" value="Multi_Drug_Res"/>
    <property type="match status" value="1"/>
</dbReference>
<dbReference type="InterPro" id="IPR045324">
    <property type="entry name" value="Small_multidrug_res"/>
</dbReference>
<evidence type="ECO:0000256" key="2">
    <source>
        <dbReference type="ARBA" id="ARBA00022448"/>
    </source>
</evidence>
<comment type="similarity">
    <text evidence="7">Belongs to the drug/metabolite transporter (DMT) superfamily. Small multidrug resistance (SMR) (TC 2.A.7.1) family.</text>
</comment>
<comment type="caution">
    <text evidence="9">The sequence shown here is derived from an EMBL/GenBank/DDBJ whole genome shotgun (WGS) entry which is preliminary data.</text>
</comment>
<dbReference type="InterPro" id="IPR037185">
    <property type="entry name" value="EmrE-like"/>
</dbReference>
<evidence type="ECO:0000313" key="10">
    <source>
        <dbReference type="Proteomes" id="UP001501536"/>
    </source>
</evidence>
<dbReference type="InterPro" id="IPR000390">
    <property type="entry name" value="Small_drug/metabolite_transptr"/>
</dbReference>
<dbReference type="PANTHER" id="PTHR30561">
    <property type="entry name" value="SMR FAMILY PROTON-DEPENDENT DRUG EFFLUX TRANSPORTER SUGE"/>
    <property type="match status" value="1"/>
</dbReference>
<evidence type="ECO:0000256" key="8">
    <source>
        <dbReference type="SAM" id="Phobius"/>
    </source>
</evidence>
<keyword evidence="4 7" id="KW-0812">Transmembrane</keyword>
<proteinExistence type="inferred from homology"/>
<sequence length="106" mass="11130">MSWLYLALAIGCELLGTLSLRASDGLRRRRWLIAVVLGYAGAFALLGMSLRAGMPVGVAYAIWAATGIALVAILAKAIWDDPLTKRMVLGIVLVIGGVVLVEAGAH</sequence>
<keyword evidence="6 8" id="KW-0472">Membrane</keyword>